<comment type="catalytic activity">
    <reaction evidence="7">
        <text>RX + glutathione = an S-substituted glutathione + a halide anion + H(+)</text>
        <dbReference type="Rhea" id="RHEA:16437"/>
        <dbReference type="ChEBI" id="CHEBI:15378"/>
        <dbReference type="ChEBI" id="CHEBI:16042"/>
        <dbReference type="ChEBI" id="CHEBI:17792"/>
        <dbReference type="ChEBI" id="CHEBI:57925"/>
        <dbReference type="ChEBI" id="CHEBI:90779"/>
        <dbReference type="EC" id="2.5.1.18"/>
    </reaction>
</comment>
<dbReference type="SUPFAM" id="SSF47616">
    <property type="entry name" value="GST C-terminal domain-like"/>
    <property type="match status" value="1"/>
</dbReference>
<evidence type="ECO:0000259" key="9">
    <source>
        <dbReference type="PROSITE" id="PS50405"/>
    </source>
</evidence>
<dbReference type="GO" id="GO:0006749">
    <property type="term" value="P:glutathione metabolic process"/>
    <property type="evidence" value="ECO:0007669"/>
    <property type="project" value="TreeGrafter"/>
</dbReference>
<feature type="domain" description="GST N-terminal" evidence="8">
    <location>
        <begin position="5"/>
        <end position="86"/>
    </location>
</feature>
<dbReference type="GO" id="GO:0004364">
    <property type="term" value="F:glutathione transferase activity"/>
    <property type="evidence" value="ECO:0007669"/>
    <property type="project" value="UniProtKB-EC"/>
</dbReference>
<dbReference type="CDD" id="cd03050">
    <property type="entry name" value="GST_N_Theta"/>
    <property type="match status" value="1"/>
</dbReference>
<dbReference type="InterPro" id="IPR036282">
    <property type="entry name" value="Glutathione-S-Trfase_C_sf"/>
</dbReference>
<dbReference type="FunFam" id="3.40.30.10:FF:000176">
    <property type="entry name" value="Glutathione S-transferase theta-1"/>
    <property type="match status" value="1"/>
</dbReference>
<keyword evidence="6" id="KW-0808">Transferase</keyword>
<protein>
    <recommendedName>
        <fullName evidence="4">glutathione transferase</fullName>
        <ecNumber evidence="4">2.5.1.18</ecNumber>
    </recommendedName>
</protein>
<accession>A0A6G5X5M3</accession>
<dbReference type="InterPro" id="IPR040077">
    <property type="entry name" value="GST_C_Theta"/>
</dbReference>
<evidence type="ECO:0000256" key="5">
    <source>
        <dbReference type="ARBA" id="ARBA00022490"/>
    </source>
</evidence>
<keyword evidence="5" id="KW-0963">Cytoplasm</keyword>
<proteinExistence type="evidence at transcript level"/>
<dbReference type="PROSITE" id="PS50405">
    <property type="entry name" value="GST_CTER"/>
    <property type="match status" value="1"/>
</dbReference>
<evidence type="ECO:0000313" key="10">
    <source>
        <dbReference type="EMBL" id="QGQ60789.1"/>
    </source>
</evidence>
<evidence type="ECO:0000256" key="3">
    <source>
        <dbReference type="ARBA" id="ARBA00011738"/>
    </source>
</evidence>
<dbReference type="Gene3D" id="1.20.1050.10">
    <property type="match status" value="1"/>
</dbReference>
<dbReference type="SUPFAM" id="SSF52833">
    <property type="entry name" value="Thioredoxin-like"/>
    <property type="match status" value="1"/>
</dbReference>
<comment type="subcellular location">
    <subcellularLocation>
        <location evidence="1">Cytoplasm</location>
    </subcellularLocation>
</comment>
<reference evidence="10" key="1">
    <citation type="submission" date="2018-12" db="EMBL/GenBank/DDBJ databases">
        <authorList>
            <person name="Zhou Z."/>
            <person name="Wang B."/>
            <person name="Zhang J."/>
        </authorList>
    </citation>
    <scope>NUCLEOTIDE SEQUENCE</scope>
</reference>
<organism evidence="10">
    <name type="scientific">Acartia tonsa</name>
    <name type="common">Copepod</name>
    <dbReference type="NCBI Taxonomy" id="136180"/>
    <lineage>
        <taxon>Eukaryota</taxon>
        <taxon>Metazoa</taxon>
        <taxon>Ecdysozoa</taxon>
        <taxon>Arthropoda</taxon>
        <taxon>Crustacea</taxon>
        <taxon>Multicrustacea</taxon>
        <taxon>Hexanauplia</taxon>
        <taxon>Copepoda</taxon>
        <taxon>Calanoida</taxon>
        <taxon>Acartiidae</taxon>
        <taxon>Acartia</taxon>
    </lineage>
</organism>
<name>A0A6G5X5M3_ACATN</name>
<dbReference type="InterPro" id="IPR036249">
    <property type="entry name" value="Thioredoxin-like_sf"/>
</dbReference>
<evidence type="ECO:0000256" key="4">
    <source>
        <dbReference type="ARBA" id="ARBA00012452"/>
    </source>
</evidence>
<dbReference type="EMBL" id="MK327543">
    <property type="protein sequence ID" value="QGQ60789.1"/>
    <property type="molecule type" value="mRNA"/>
</dbReference>
<dbReference type="AlphaFoldDB" id="A0A6G5X5M3"/>
<dbReference type="InterPro" id="IPR004045">
    <property type="entry name" value="Glutathione_S-Trfase_N"/>
</dbReference>
<evidence type="ECO:0000256" key="6">
    <source>
        <dbReference type="ARBA" id="ARBA00022679"/>
    </source>
</evidence>
<dbReference type="InterPro" id="IPR040079">
    <property type="entry name" value="Glutathione_S-Trfase"/>
</dbReference>
<dbReference type="CDD" id="cd03183">
    <property type="entry name" value="GST_C_Theta"/>
    <property type="match status" value="1"/>
</dbReference>
<evidence type="ECO:0000256" key="1">
    <source>
        <dbReference type="ARBA" id="ARBA00004496"/>
    </source>
</evidence>
<dbReference type="InterPro" id="IPR004046">
    <property type="entry name" value="GST_C"/>
</dbReference>
<dbReference type="InterPro" id="IPR010987">
    <property type="entry name" value="Glutathione-S-Trfase_C-like"/>
</dbReference>
<dbReference type="PROSITE" id="PS50404">
    <property type="entry name" value="GST_NTER"/>
    <property type="match status" value="1"/>
</dbReference>
<dbReference type="InterPro" id="IPR051369">
    <property type="entry name" value="GST_Theta"/>
</dbReference>
<sequence length="241" mass="27647">MGSSAPVRVYVDLMSQPARAVYIFCKAAGIPHQIIPVRIVNGDTRTEEYTAMNPFQRVPVVQDGGFALTESVAIFRYLAQTRAVADHWYPQDHKLQARVDEYLEWQHQGTRLQCSRFFQEKWLFPIAFRQPPNEKRIASTRVSMEKCLEELERIWLQNGQKPYLCGDTISCADILASCELEQPAMAGYNVREKSAILKAYMDRVKAELNPYYDEAHSVVYKVTNKFKGQVPSSAYQEKAKL</sequence>
<dbReference type="Gene3D" id="3.40.30.10">
    <property type="entry name" value="Glutaredoxin"/>
    <property type="match status" value="1"/>
</dbReference>
<evidence type="ECO:0000256" key="2">
    <source>
        <dbReference type="ARBA" id="ARBA00009899"/>
    </source>
</evidence>
<comment type="similarity">
    <text evidence="2">Belongs to the GST superfamily. Theta family.</text>
</comment>
<dbReference type="PANTHER" id="PTHR43917:SF8">
    <property type="entry name" value="GH16740P-RELATED"/>
    <property type="match status" value="1"/>
</dbReference>
<evidence type="ECO:0000256" key="7">
    <source>
        <dbReference type="ARBA" id="ARBA00047960"/>
    </source>
</evidence>
<dbReference type="InterPro" id="IPR040075">
    <property type="entry name" value="GST_N_Theta"/>
</dbReference>
<dbReference type="GO" id="GO:0005737">
    <property type="term" value="C:cytoplasm"/>
    <property type="evidence" value="ECO:0007669"/>
    <property type="project" value="UniProtKB-SubCell"/>
</dbReference>
<dbReference type="EC" id="2.5.1.18" evidence="4"/>
<dbReference type="SFLD" id="SFLDG01153">
    <property type="entry name" value="Main.4:_Theta-like"/>
    <property type="match status" value="1"/>
</dbReference>
<evidence type="ECO:0000259" key="8">
    <source>
        <dbReference type="PROSITE" id="PS50404"/>
    </source>
</evidence>
<dbReference type="SFLD" id="SFLDG00358">
    <property type="entry name" value="Main_(cytGST)"/>
    <property type="match status" value="1"/>
</dbReference>
<dbReference type="SFLD" id="SFLDS00019">
    <property type="entry name" value="Glutathione_Transferase_(cytos"/>
    <property type="match status" value="1"/>
</dbReference>
<gene>
    <name evidence="10" type="primary">GSTT1</name>
</gene>
<dbReference type="Pfam" id="PF00043">
    <property type="entry name" value="GST_C"/>
    <property type="match status" value="1"/>
</dbReference>
<dbReference type="Pfam" id="PF02798">
    <property type="entry name" value="GST_N"/>
    <property type="match status" value="1"/>
</dbReference>
<dbReference type="FunFam" id="1.20.1050.10:FF:000008">
    <property type="entry name" value="Glutathione S-transferase theta-1"/>
    <property type="match status" value="1"/>
</dbReference>
<dbReference type="PANTHER" id="PTHR43917">
    <property type="match status" value="1"/>
</dbReference>
<comment type="subunit">
    <text evidence="3">Homodimer.</text>
</comment>
<feature type="domain" description="GST C-terminal" evidence="9">
    <location>
        <begin position="92"/>
        <end position="225"/>
    </location>
</feature>